<proteinExistence type="inferred from homology"/>
<dbReference type="RefSeq" id="WP_183338608.1">
    <property type="nucleotide sequence ID" value="NZ_JACHNU010000001.1"/>
</dbReference>
<comment type="similarity">
    <text evidence="1">Belongs to the sigma-70 factor family. ECF subfamily.</text>
</comment>
<organism evidence="8 9">
    <name type="scientific">Conexibacter arvalis</name>
    <dbReference type="NCBI Taxonomy" id="912552"/>
    <lineage>
        <taxon>Bacteria</taxon>
        <taxon>Bacillati</taxon>
        <taxon>Actinomycetota</taxon>
        <taxon>Thermoleophilia</taxon>
        <taxon>Solirubrobacterales</taxon>
        <taxon>Conexibacteraceae</taxon>
        <taxon>Conexibacter</taxon>
    </lineage>
</organism>
<evidence type="ECO:0000313" key="8">
    <source>
        <dbReference type="EMBL" id="MBB4660904.1"/>
    </source>
</evidence>
<feature type="domain" description="RNA polymerase sigma factor 70 region 4 type 2" evidence="7">
    <location>
        <begin position="103"/>
        <end position="153"/>
    </location>
</feature>
<evidence type="ECO:0000256" key="1">
    <source>
        <dbReference type="ARBA" id="ARBA00010641"/>
    </source>
</evidence>
<evidence type="ECO:0000259" key="6">
    <source>
        <dbReference type="Pfam" id="PF04542"/>
    </source>
</evidence>
<comment type="caution">
    <text evidence="8">The sequence shown here is derived from an EMBL/GenBank/DDBJ whole genome shotgun (WGS) entry which is preliminary data.</text>
</comment>
<dbReference type="Pfam" id="PF04542">
    <property type="entry name" value="Sigma70_r2"/>
    <property type="match status" value="1"/>
</dbReference>
<dbReference type="InterPro" id="IPR013325">
    <property type="entry name" value="RNA_pol_sigma_r2"/>
</dbReference>
<dbReference type="SUPFAM" id="SSF88946">
    <property type="entry name" value="Sigma2 domain of RNA polymerase sigma factors"/>
    <property type="match status" value="1"/>
</dbReference>
<evidence type="ECO:0000313" key="9">
    <source>
        <dbReference type="Proteomes" id="UP000585272"/>
    </source>
</evidence>
<evidence type="ECO:0000256" key="2">
    <source>
        <dbReference type="ARBA" id="ARBA00023015"/>
    </source>
</evidence>
<feature type="region of interest" description="Disordered" evidence="5">
    <location>
        <begin position="72"/>
        <end position="96"/>
    </location>
</feature>
<keyword evidence="2" id="KW-0805">Transcription regulation</keyword>
<sequence>MTRLDPQALVRHLDRLYRAAWALCGSREEAEDLVQETVVRVLAKPRRLHGDEELAYLLGALRNTFLTTRRTASRRPREAATLDDVAAADSRPGGQPEAALETQELFAAIAALPEEFRLALVAVDLVGLSYREAADLLGTREATITTRLHRARGRVAQALEAPGPPGRREGSGERRSLR</sequence>
<feature type="region of interest" description="Disordered" evidence="5">
    <location>
        <begin position="156"/>
        <end position="178"/>
    </location>
</feature>
<evidence type="ECO:0000256" key="5">
    <source>
        <dbReference type="SAM" id="MobiDB-lite"/>
    </source>
</evidence>
<dbReference type="Gene3D" id="1.10.1740.10">
    <property type="match status" value="1"/>
</dbReference>
<dbReference type="InterPro" id="IPR007627">
    <property type="entry name" value="RNA_pol_sigma70_r2"/>
</dbReference>
<dbReference type="Proteomes" id="UP000585272">
    <property type="component" value="Unassembled WGS sequence"/>
</dbReference>
<evidence type="ECO:0000256" key="3">
    <source>
        <dbReference type="ARBA" id="ARBA00023082"/>
    </source>
</evidence>
<dbReference type="InterPro" id="IPR013324">
    <property type="entry name" value="RNA_pol_sigma_r3/r4-like"/>
</dbReference>
<dbReference type="InterPro" id="IPR039425">
    <property type="entry name" value="RNA_pol_sigma-70-like"/>
</dbReference>
<feature type="compositionally biased region" description="Basic and acidic residues" evidence="5">
    <location>
        <begin position="166"/>
        <end position="178"/>
    </location>
</feature>
<dbReference type="AlphaFoldDB" id="A0A840I9W6"/>
<feature type="domain" description="RNA polymerase sigma-70 region 2" evidence="6">
    <location>
        <begin position="11"/>
        <end position="75"/>
    </location>
</feature>
<keyword evidence="9" id="KW-1185">Reference proteome</keyword>
<dbReference type="GO" id="GO:0006352">
    <property type="term" value="P:DNA-templated transcription initiation"/>
    <property type="evidence" value="ECO:0007669"/>
    <property type="project" value="InterPro"/>
</dbReference>
<evidence type="ECO:0000256" key="4">
    <source>
        <dbReference type="ARBA" id="ARBA00023163"/>
    </source>
</evidence>
<dbReference type="GO" id="GO:0003677">
    <property type="term" value="F:DNA binding"/>
    <property type="evidence" value="ECO:0007669"/>
    <property type="project" value="InterPro"/>
</dbReference>
<dbReference type="PANTHER" id="PTHR43133">
    <property type="entry name" value="RNA POLYMERASE ECF-TYPE SIGMA FACTO"/>
    <property type="match status" value="1"/>
</dbReference>
<accession>A0A840I9W6</accession>
<dbReference type="GO" id="GO:0016987">
    <property type="term" value="F:sigma factor activity"/>
    <property type="evidence" value="ECO:0007669"/>
    <property type="project" value="UniProtKB-KW"/>
</dbReference>
<name>A0A840I9W6_9ACTN</name>
<dbReference type="InterPro" id="IPR036388">
    <property type="entry name" value="WH-like_DNA-bd_sf"/>
</dbReference>
<dbReference type="SUPFAM" id="SSF88659">
    <property type="entry name" value="Sigma3 and sigma4 domains of RNA polymerase sigma factors"/>
    <property type="match status" value="1"/>
</dbReference>
<dbReference type="PANTHER" id="PTHR43133:SF25">
    <property type="entry name" value="RNA POLYMERASE SIGMA FACTOR RFAY-RELATED"/>
    <property type="match status" value="1"/>
</dbReference>
<dbReference type="NCBIfam" id="TIGR02937">
    <property type="entry name" value="sigma70-ECF"/>
    <property type="match status" value="1"/>
</dbReference>
<reference evidence="8 9" key="1">
    <citation type="submission" date="2020-08" db="EMBL/GenBank/DDBJ databases">
        <title>Genomic Encyclopedia of Archaeal and Bacterial Type Strains, Phase II (KMG-II): from individual species to whole genera.</title>
        <authorList>
            <person name="Goeker M."/>
        </authorList>
    </citation>
    <scope>NUCLEOTIDE SEQUENCE [LARGE SCALE GENOMIC DNA]</scope>
    <source>
        <strain evidence="8 9">DSM 23288</strain>
    </source>
</reference>
<protein>
    <submittedName>
        <fullName evidence="8">RNA polymerase sigma-70 factor (ECF subfamily)</fullName>
    </submittedName>
</protein>
<dbReference type="Pfam" id="PF08281">
    <property type="entry name" value="Sigma70_r4_2"/>
    <property type="match status" value="1"/>
</dbReference>
<keyword evidence="3" id="KW-0731">Sigma factor</keyword>
<dbReference type="Gene3D" id="1.10.10.10">
    <property type="entry name" value="Winged helix-like DNA-binding domain superfamily/Winged helix DNA-binding domain"/>
    <property type="match status" value="1"/>
</dbReference>
<dbReference type="EMBL" id="JACHNU010000001">
    <property type="protein sequence ID" value="MBB4660904.1"/>
    <property type="molecule type" value="Genomic_DNA"/>
</dbReference>
<keyword evidence="4" id="KW-0804">Transcription</keyword>
<evidence type="ECO:0000259" key="7">
    <source>
        <dbReference type="Pfam" id="PF08281"/>
    </source>
</evidence>
<dbReference type="InterPro" id="IPR014284">
    <property type="entry name" value="RNA_pol_sigma-70_dom"/>
</dbReference>
<gene>
    <name evidence="8" type="ORF">BDZ31_000477</name>
</gene>
<dbReference type="InterPro" id="IPR013249">
    <property type="entry name" value="RNA_pol_sigma70_r4_t2"/>
</dbReference>